<keyword evidence="8" id="KW-0653">Protein transport</keyword>
<evidence type="ECO:0000256" key="4">
    <source>
        <dbReference type="ARBA" id="ARBA00016856"/>
    </source>
</evidence>
<keyword evidence="9" id="KW-0539">Nucleus</keyword>
<dbReference type="PANTHER" id="PTHR13135:SF0">
    <property type="entry name" value="PHOSPHORYLATED ADAPTER RNA EXPORT PROTEIN"/>
    <property type="match status" value="1"/>
</dbReference>
<gene>
    <name evidence="13" type="ORF">SLEP1_g15819</name>
</gene>
<evidence type="ECO:0000256" key="6">
    <source>
        <dbReference type="ARBA" id="ARBA00022490"/>
    </source>
</evidence>
<dbReference type="Proteomes" id="UP001054252">
    <property type="component" value="Unassembled WGS sequence"/>
</dbReference>
<dbReference type="EMBL" id="BPVZ01000020">
    <property type="protein sequence ID" value="GKV03534.1"/>
    <property type="molecule type" value="Genomic_DNA"/>
</dbReference>
<evidence type="ECO:0000256" key="1">
    <source>
        <dbReference type="ARBA" id="ARBA00004123"/>
    </source>
</evidence>
<evidence type="ECO:0000256" key="11">
    <source>
        <dbReference type="SAM" id="MobiDB-lite"/>
    </source>
</evidence>
<organism evidence="13 14">
    <name type="scientific">Rubroshorea leprosula</name>
    <dbReference type="NCBI Taxonomy" id="152421"/>
    <lineage>
        <taxon>Eukaryota</taxon>
        <taxon>Viridiplantae</taxon>
        <taxon>Streptophyta</taxon>
        <taxon>Embryophyta</taxon>
        <taxon>Tracheophyta</taxon>
        <taxon>Spermatophyta</taxon>
        <taxon>Magnoliopsida</taxon>
        <taxon>eudicotyledons</taxon>
        <taxon>Gunneridae</taxon>
        <taxon>Pentapetalae</taxon>
        <taxon>rosids</taxon>
        <taxon>malvids</taxon>
        <taxon>Malvales</taxon>
        <taxon>Dipterocarpaceae</taxon>
        <taxon>Rubroshorea</taxon>
    </lineage>
</organism>
<evidence type="ECO:0000256" key="2">
    <source>
        <dbReference type="ARBA" id="ARBA00004496"/>
    </source>
</evidence>
<feature type="domain" description="Phosphorylated adapter RNA export protein RNA-binding" evidence="12">
    <location>
        <begin position="79"/>
        <end position="155"/>
    </location>
</feature>
<dbReference type="GO" id="GO:0006408">
    <property type="term" value="P:snRNA export from nucleus"/>
    <property type="evidence" value="ECO:0007669"/>
    <property type="project" value="InterPro"/>
</dbReference>
<dbReference type="AlphaFoldDB" id="A0AAV5IZE9"/>
<evidence type="ECO:0000256" key="9">
    <source>
        <dbReference type="ARBA" id="ARBA00023242"/>
    </source>
</evidence>
<keyword evidence="6" id="KW-0963">Cytoplasm</keyword>
<dbReference type="Gene3D" id="1.10.10.1440">
    <property type="entry name" value="PHAX RNA-binding domain"/>
    <property type="match status" value="1"/>
</dbReference>
<keyword evidence="5" id="KW-0813">Transport</keyword>
<name>A0AAV5IZE9_9ROSI</name>
<dbReference type="InterPro" id="IPR038092">
    <property type="entry name" value="PHAX_RNA-binding_sf"/>
</dbReference>
<proteinExistence type="inferred from homology"/>
<reference evidence="13 14" key="1">
    <citation type="journal article" date="2021" name="Commun. Biol.">
        <title>The genome of Shorea leprosula (Dipterocarpaceae) highlights the ecological relevance of drought in aseasonal tropical rainforests.</title>
        <authorList>
            <person name="Ng K.K.S."/>
            <person name="Kobayashi M.J."/>
            <person name="Fawcett J.A."/>
            <person name="Hatakeyama M."/>
            <person name="Paape T."/>
            <person name="Ng C.H."/>
            <person name="Ang C.C."/>
            <person name="Tnah L.H."/>
            <person name="Lee C.T."/>
            <person name="Nishiyama T."/>
            <person name="Sese J."/>
            <person name="O'Brien M.J."/>
            <person name="Copetti D."/>
            <person name="Mohd Noor M.I."/>
            <person name="Ong R.C."/>
            <person name="Putra M."/>
            <person name="Sireger I.Z."/>
            <person name="Indrioko S."/>
            <person name="Kosugi Y."/>
            <person name="Izuno A."/>
            <person name="Isagi Y."/>
            <person name="Lee S.L."/>
            <person name="Shimizu K.K."/>
        </authorList>
    </citation>
    <scope>NUCLEOTIDE SEQUENCE [LARGE SCALE GENOMIC DNA]</scope>
    <source>
        <strain evidence="13">214</strain>
    </source>
</reference>
<dbReference type="GO" id="GO:0005634">
    <property type="term" value="C:nucleus"/>
    <property type="evidence" value="ECO:0007669"/>
    <property type="project" value="UniProtKB-SubCell"/>
</dbReference>
<dbReference type="PANTHER" id="PTHR13135">
    <property type="entry name" value="CYTOSOLIC RESINIFERATOXIN BINDING PROTEIN RBP-26"/>
    <property type="match status" value="1"/>
</dbReference>
<accession>A0AAV5IZE9</accession>
<protein>
    <recommendedName>
        <fullName evidence="4">Phosphorylated adapter RNA export protein</fullName>
    </recommendedName>
    <alternativeName>
        <fullName evidence="10">RNA U small nuclear RNA export adapter protein</fullName>
    </alternativeName>
</protein>
<evidence type="ECO:0000256" key="8">
    <source>
        <dbReference type="ARBA" id="ARBA00022927"/>
    </source>
</evidence>
<keyword evidence="7" id="KW-0694">RNA-binding</keyword>
<comment type="subcellular location">
    <subcellularLocation>
        <location evidence="2">Cytoplasm</location>
    </subcellularLocation>
    <subcellularLocation>
        <location evidence="1">Nucleus</location>
    </subcellularLocation>
</comment>
<evidence type="ECO:0000256" key="3">
    <source>
        <dbReference type="ARBA" id="ARBA00006094"/>
    </source>
</evidence>
<comment type="caution">
    <text evidence="13">The sequence shown here is derived from an EMBL/GenBank/DDBJ whole genome shotgun (WGS) entry which is preliminary data.</text>
</comment>
<dbReference type="InterPro" id="IPR039047">
    <property type="entry name" value="PHAX"/>
</dbReference>
<dbReference type="GO" id="GO:0005737">
    <property type="term" value="C:cytoplasm"/>
    <property type="evidence" value="ECO:0007669"/>
    <property type="project" value="UniProtKB-SubCell"/>
</dbReference>
<sequence>MEEGQSILGANVDEDIEDIEMLDAEEGELLEHDASQTDVGKCGGGDVSVEAPANKKRSKRKRNVSEQNPIDINRFALLTCRRLREKKSYMVCTAVGCLGISALSDLVGEVDAVQVCGGQTTADGRRNQTGDGILWNIIRAQEPAAYIEIMKKAKEFEKQFKQQKHKASTE</sequence>
<feature type="region of interest" description="Disordered" evidence="11">
    <location>
        <begin position="24"/>
        <end position="65"/>
    </location>
</feature>
<comment type="similarity">
    <text evidence="3">Belongs to the PHAX family.</text>
</comment>
<evidence type="ECO:0000256" key="7">
    <source>
        <dbReference type="ARBA" id="ARBA00022884"/>
    </source>
</evidence>
<keyword evidence="14" id="KW-1185">Reference proteome</keyword>
<evidence type="ECO:0000259" key="12">
    <source>
        <dbReference type="Pfam" id="PF10258"/>
    </source>
</evidence>
<evidence type="ECO:0000256" key="5">
    <source>
        <dbReference type="ARBA" id="ARBA00022448"/>
    </source>
</evidence>
<evidence type="ECO:0000256" key="10">
    <source>
        <dbReference type="ARBA" id="ARBA00030834"/>
    </source>
</evidence>
<evidence type="ECO:0000313" key="14">
    <source>
        <dbReference type="Proteomes" id="UP001054252"/>
    </source>
</evidence>
<evidence type="ECO:0000313" key="13">
    <source>
        <dbReference type="EMBL" id="GKV03534.1"/>
    </source>
</evidence>
<dbReference type="InterPro" id="IPR019385">
    <property type="entry name" value="PHAX_RNA-binding_domain"/>
</dbReference>
<dbReference type="GO" id="GO:0003723">
    <property type="term" value="F:RNA binding"/>
    <property type="evidence" value="ECO:0007669"/>
    <property type="project" value="UniProtKB-KW"/>
</dbReference>
<dbReference type="Pfam" id="PF10258">
    <property type="entry name" value="PHAX_RNA-bd"/>
    <property type="match status" value="1"/>
</dbReference>
<dbReference type="GO" id="GO:0015031">
    <property type="term" value="P:protein transport"/>
    <property type="evidence" value="ECO:0007669"/>
    <property type="project" value="UniProtKB-KW"/>
</dbReference>